<evidence type="ECO:0000313" key="1">
    <source>
        <dbReference type="EMBL" id="EOB02685.1"/>
    </source>
</evidence>
<proteinExistence type="predicted"/>
<reference evidence="2" key="1">
    <citation type="journal article" date="2013" name="Nat. Genet.">
        <title>The duck genome and transcriptome provide insight into an avian influenza virus reservoir species.</title>
        <authorList>
            <person name="Huang Y."/>
            <person name="Li Y."/>
            <person name="Burt D.W."/>
            <person name="Chen H."/>
            <person name="Zhang Y."/>
            <person name="Qian W."/>
            <person name="Kim H."/>
            <person name="Gan S."/>
            <person name="Zhao Y."/>
            <person name="Li J."/>
            <person name="Yi K."/>
            <person name="Feng H."/>
            <person name="Zhu P."/>
            <person name="Li B."/>
            <person name="Liu Q."/>
            <person name="Fairley S."/>
            <person name="Magor K.E."/>
            <person name="Du Z."/>
            <person name="Hu X."/>
            <person name="Goodman L."/>
            <person name="Tafer H."/>
            <person name="Vignal A."/>
            <person name="Lee T."/>
            <person name="Kim K.W."/>
            <person name="Sheng Z."/>
            <person name="An Y."/>
            <person name="Searle S."/>
            <person name="Herrero J."/>
            <person name="Groenen M.A."/>
            <person name="Crooijmans R.P."/>
            <person name="Faraut T."/>
            <person name="Cai Q."/>
            <person name="Webster R.G."/>
            <person name="Aldridge J.R."/>
            <person name="Warren W.C."/>
            <person name="Bartschat S."/>
            <person name="Kehr S."/>
            <person name="Marz M."/>
            <person name="Stadler P.F."/>
            <person name="Smith J."/>
            <person name="Kraus R.H."/>
            <person name="Zhao Y."/>
            <person name="Ren L."/>
            <person name="Fei J."/>
            <person name="Morisson M."/>
            <person name="Kaiser P."/>
            <person name="Griffin D.K."/>
            <person name="Rao M."/>
            <person name="Pitel F."/>
            <person name="Wang J."/>
            <person name="Li N."/>
        </authorList>
    </citation>
    <scope>NUCLEOTIDE SEQUENCE [LARGE SCALE GENOMIC DNA]</scope>
</reference>
<accession>R0LLW7</accession>
<protein>
    <submittedName>
        <fullName evidence="1">Uncharacterized protein</fullName>
    </submittedName>
</protein>
<evidence type="ECO:0000313" key="2">
    <source>
        <dbReference type="Proteomes" id="UP000296049"/>
    </source>
</evidence>
<dbReference type="AlphaFoldDB" id="R0LLW7"/>
<sequence>MPTYPVPPRFEIYGVPLQVLGQLPPLLGTFPRSVSCAMRMLVAFSIKPQGSHPRLPRGSHFKHTTLCIVLRRAETMLHFLEQQLLVHHQPRVCILTNPGKSPDDERQGRERAAAPGFEAGLSSGIRFAFMAITTEIHTQTAVPRTSSALGVLTATQDLNAGEAIRSLSPHNHRFLAAGSSAVQLFKDAVASSSSSAALRRPLSHCSTCRNSTSSSEDVKPCTYQKFL</sequence>
<keyword evidence="2" id="KW-1185">Reference proteome</keyword>
<name>R0LLW7_ANAPL</name>
<dbReference type="EMBL" id="KB742932">
    <property type="protein sequence ID" value="EOB02685.1"/>
    <property type="molecule type" value="Genomic_DNA"/>
</dbReference>
<dbReference type="Proteomes" id="UP000296049">
    <property type="component" value="Unassembled WGS sequence"/>
</dbReference>
<organism evidence="1 2">
    <name type="scientific">Anas platyrhynchos</name>
    <name type="common">Mallard</name>
    <name type="synonym">Anas boschas</name>
    <dbReference type="NCBI Taxonomy" id="8839"/>
    <lineage>
        <taxon>Eukaryota</taxon>
        <taxon>Metazoa</taxon>
        <taxon>Chordata</taxon>
        <taxon>Craniata</taxon>
        <taxon>Vertebrata</taxon>
        <taxon>Euteleostomi</taxon>
        <taxon>Archelosauria</taxon>
        <taxon>Archosauria</taxon>
        <taxon>Dinosauria</taxon>
        <taxon>Saurischia</taxon>
        <taxon>Theropoda</taxon>
        <taxon>Coelurosauria</taxon>
        <taxon>Aves</taxon>
        <taxon>Neognathae</taxon>
        <taxon>Galloanserae</taxon>
        <taxon>Anseriformes</taxon>
        <taxon>Anatidae</taxon>
        <taxon>Anatinae</taxon>
        <taxon>Anas</taxon>
    </lineage>
</organism>
<gene>
    <name evidence="1" type="ORF">Anapl_11270</name>
</gene>